<dbReference type="STRING" id="33528.ENSGAFP00000000132"/>
<evidence type="ECO:0000256" key="1">
    <source>
        <dbReference type="ARBA" id="ARBA00022754"/>
    </source>
</evidence>
<protein>
    <recommendedName>
        <fullName evidence="4">IF rod domain-containing protein</fullName>
    </recommendedName>
</protein>
<dbReference type="SMART" id="SM01391">
    <property type="entry name" value="Filament"/>
    <property type="match status" value="1"/>
</dbReference>
<dbReference type="InterPro" id="IPR050405">
    <property type="entry name" value="Intermediate_filament"/>
</dbReference>
<dbReference type="Pfam" id="PF00038">
    <property type="entry name" value="Filament"/>
    <property type="match status" value="1"/>
</dbReference>
<dbReference type="Gene3D" id="1.20.5.500">
    <property type="entry name" value="Single helix bin"/>
    <property type="match status" value="1"/>
</dbReference>
<organism evidence="5 6">
    <name type="scientific">Gambusia affinis</name>
    <name type="common">Western mosquitofish</name>
    <name type="synonym">Heterandria affinis</name>
    <dbReference type="NCBI Taxonomy" id="33528"/>
    <lineage>
        <taxon>Eukaryota</taxon>
        <taxon>Metazoa</taxon>
        <taxon>Chordata</taxon>
        <taxon>Craniata</taxon>
        <taxon>Vertebrata</taxon>
        <taxon>Euteleostomi</taxon>
        <taxon>Actinopterygii</taxon>
        <taxon>Neopterygii</taxon>
        <taxon>Teleostei</taxon>
        <taxon>Neoteleostei</taxon>
        <taxon>Acanthomorphata</taxon>
        <taxon>Ovalentaria</taxon>
        <taxon>Atherinomorphae</taxon>
        <taxon>Cyprinodontiformes</taxon>
        <taxon>Poeciliidae</taxon>
        <taxon>Poeciliinae</taxon>
        <taxon>Gambusia</taxon>
    </lineage>
</organism>
<dbReference type="PANTHER" id="PTHR45652:SF21">
    <property type="entry name" value="ZINC FINGER CCCH DOMAIN-CONTAINING PROTEIN 13-LIKE ISOFORM X1"/>
    <property type="match status" value="1"/>
</dbReference>
<evidence type="ECO:0000313" key="5">
    <source>
        <dbReference type="EMBL" id="PWA33787.1"/>
    </source>
</evidence>
<dbReference type="GO" id="GO:0005882">
    <property type="term" value="C:intermediate filament"/>
    <property type="evidence" value="ECO:0007669"/>
    <property type="project" value="UniProtKB-KW"/>
</dbReference>
<accession>A0A315WDG5</accession>
<dbReference type="SUPFAM" id="SSF64593">
    <property type="entry name" value="Intermediate filament protein, coiled coil region"/>
    <property type="match status" value="2"/>
</dbReference>
<keyword evidence="6" id="KW-1185">Reference proteome</keyword>
<feature type="coiled-coil region" evidence="3">
    <location>
        <begin position="42"/>
        <end position="137"/>
    </location>
</feature>
<evidence type="ECO:0000313" key="6">
    <source>
        <dbReference type="Proteomes" id="UP000250572"/>
    </source>
</evidence>
<dbReference type="InterPro" id="IPR039008">
    <property type="entry name" value="IF_rod_dom"/>
</dbReference>
<sequence length="390" mass="45202">MTPIASVRALVPRFGAQASNMADNSELMSNFRDQLVKRNNDLQELNGRFASYIDKIHSLEQKNQKLEVEINQLQSHESKRVTEMYEEEINNLRKEMQNQNQKIFSMDLKLKDLNERLQKATDEKEEALKKLEYLKEDLDAPTQASKALEAEIKTLHDQLAFQKKIQEEKTEEIQEMKIKFQEKMNNVQTDAANSDLAAVLQELKAQFQKIADTKSSETEEWYESQISEMTETINTNNDTLRKLTQENTNLKNQSQKNLREISSLTAEIKELEERSQTLQETITALEDEKNKIKDDMVIQVHEYQDLLKVKETLDMEINMYKTLLEMEERRVNKNSRRVGAALQRQTVRTLSGFSASDSAESSGSSPVLRRLNRSYSKICNTCLEKLHLGL</sequence>
<proteinExistence type="predicted"/>
<dbReference type="PANTHER" id="PTHR45652">
    <property type="entry name" value="GLIAL FIBRILLARY ACIDIC PROTEIN"/>
    <property type="match status" value="1"/>
</dbReference>
<evidence type="ECO:0000256" key="2">
    <source>
        <dbReference type="ARBA" id="ARBA00023054"/>
    </source>
</evidence>
<dbReference type="Proteomes" id="UP000250572">
    <property type="component" value="Unassembled WGS sequence"/>
</dbReference>
<comment type="caution">
    <text evidence="5">The sequence shown here is derived from an EMBL/GenBank/DDBJ whole genome shotgun (WGS) entry which is preliminary data.</text>
</comment>
<feature type="coiled-coil region" evidence="3">
    <location>
        <begin position="166"/>
        <end position="295"/>
    </location>
</feature>
<gene>
    <name evidence="5" type="ORF">CCH79_00017287</name>
</gene>
<dbReference type="GO" id="GO:0005200">
    <property type="term" value="F:structural constituent of cytoskeleton"/>
    <property type="evidence" value="ECO:0007669"/>
    <property type="project" value="TreeGrafter"/>
</dbReference>
<feature type="domain" description="IF rod" evidence="4">
    <location>
        <begin position="38"/>
        <end position="331"/>
    </location>
</feature>
<dbReference type="PROSITE" id="PS51842">
    <property type="entry name" value="IF_ROD_2"/>
    <property type="match status" value="1"/>
</dbReference>
<keyword evidence="1" id="KW-0403">Intermediate filament</keyword>
<name>A0A315WDG5_GAMAF</name>
<reference evidence="5 6" key="1">
    <citation type="journal article" date="2018" name="G3 (Bethesda)">
        <title>A High-Quality Reference Genome for the Invasive Mosquitofish Gambusia affinis Using a Chicago Library.</title>
        <authorList>
            <person name="Hoffberg S.L."/>
            <person name="Troendle N.J."/>
            <person name="Glenn T.C."/>
            <person name="Mahmud O."/>
            <person name="Louha S."/>
            <person name="Chalopin D."/>
            <person name="Bennetzen J.L."/>
            <person name="Mauricio R."/>
        </authorList>
    </citation>
    <scope>NUCLEOTIDE SEQUENCE [LARGE SCALE GENOMIC DNA]</scope>
    <source>
        <strain evidence="5">NE01/NJP1002.9</strain>
        <tissue evidence="5">Muscle</tissue>
    </source>
</reference>
<dbReference type="Gene3D" id="1.20.5.1160">
    <property type="entry name" value="Vasodilator-stimulated phosphoprotein"/>
    <property type="match status" value="1"/>
</dbReference>
<dbReference type="GO" id="GO:0045109">
    <property type="term" value="P:intermediate filament organization"/>
    <property type="evidence" value="ECO:0007669"/>
    <property type="project" value="TreeGrafter"/>
</dbReference>
<dbReference type="GO" id="GO:0005737">
    <property type="term" value="C:cytoplasm"/>
    <property type="evidence" value="ECO:0007669"/>
    <property type="project" value="TreeGrafter"/>
</dbReference>
<keyword evidence="2 3" id="KW-0175">Coiled coil</keyword>
<evidence type="ECO:0000259" key="4">
    <source>
        <dbReference type="PROSITE" id="PS51842"/>
    </source>
</evidence>
<dbReference type="AlphaFoldDB" id="A0A315WDG5"/>
<dbReference type="EMBL" id="NHOQ01000017">
    <property type="protein sequence ID" value="PWA33787.1"/>
    <property type="molecule type" value="Genomic_DNA"/>
</dbReference>
<evidence type="ECO:0000256" key="3">
    <source>
        <dbReference type="SAM" id="Coils"/>
    </source>
</evidence>
<dbReference type="Gene3D" id="1.20.5.170">
    <property type="match status" value="1"/>
</dbReference>